<evidence type="ECO:0000313" key="1">
    <source>
        <dbReference type="EMBL" id="TCI06194.1"/>
    </source>
</evidence>
<reference evidence="1 2" key="1">
    <citation type="submission" date="2019-02" db="EMBL/GenBank/DDBJ databases">
        <title>Dyella amyloliquefaciens sp. nov., isolated from forest soil.</title>
        <authorList>
            <person name="Gao Z.-H."/>
            <person name="Qiu L.-H."/>
        </authorList>
    </citation>
    <scope>NUCLEOTIDE SEQUENCE [LARGE SCALE GENOMIC DNA]</scope>
    <source>
        <strain evidence="1 2">KACC 12747</strain>
    </source>
</reference>
<sequence>MRNGFAATSDFASRGMAVWVRCMVCLAILVLCGGAQAAHRGRDHVTNLQPVPVSPELLPEQRIVLHRNAGTAEDVMVSAGIPFPPGVLRDPHDLRILDESGQEVPTSVQPLLTWYFRDQSIRAVRAQFHAQLDGPEKTYYFAIGKPRQKDASGWPYTAGLVDGAQGLHVPAVLATLTPAWLCASLIAGPQLPVSPGEAYAAYVDAQFKWAQKLPTEDASAWLFDRPSTLFKAYIRTGRFDYLQAADQSYRFYMKYIKRGALPISPICAGGFTFGDKPCDVKYIYIEPILLAVALTGNDADHDQSTVDNMMALWNNGGWNPRPGPYEKATQYFTERLAGLGLLATVSAYELTGERRFLDDISKRVGWLSEHQRHNPDGLGDDGSWRNSWSMHEDDHYDPATDSRGSSPWMSENIIDGLWHAWLATGDKRIPPMITGFGRYLERFGWIDTDLLVNPHDWRSGCAGENGQIAWYWSSAHASDKALMAIQESDGWYSDAHNVELTLPVAAAWYFESDPKEAAALKRRLDKLSGSYSSQCAAASDTLRRFNWNNRGAGVVQWLIRQPAGSGLTHPLPQLAAQSP</sequence>
<gene>
    <name evidence="1" type="ORF">EZM97_35345</name>
</gene>
<accession>A0A4R0YDW5</accession>
<dbReference type="GO" id="GO:0005975">
    <property type="term" value="P:carbohydrate metabolic process"/>
    <property type="evidence" value="ECO:0007669"/>
    <property type="project" value="InterPro"/>
</dbReference>
<comment type="caution">
    <text evidence="1">The sequence shown here is derived from an EMBL/GenBank/DDBJ whole genome shotgun (WGS) entry which is preliminary data.</text>
</comment>
<evidence type="ECO:0000313" key="2">
    <source>
        <dbReference type="Proteomes" id="UP000291822"/>
    </source>
</evidence>
<dbReference type="InterPro" id="IPR008928">
    <property type="entry name" value="6-hairpin_glycosidase_sf"/>
</dbReference>
<dbReference type="EMBL" id="SJTG01000007">
    <property type="protein sequence ID" value="TCI06194.1"/>
    <property type="molecule type" value="Genomic_DNA"/>
</dbReference>
<dbReference type="RefSeq" id="WP_131152621.1">
    <property type="nucleotide sequence ID" value="NZ_SJTG01000007.1"/>
</dbReference>
<protein>
    <submittedName>
        <fullName evidence="1">Uncharacterized protein</fullName>
    </submittedName>
</protein>
<dbReference type="AlphaFoldDB" id="A0A4R0YDW5"/>
<dbReference type="Proteomes" id="UP000291822">
    <property type="component" value="Unassembled WGS sequence"/>
</dbReference>
<organism evidence="1 2">
    <name type="scientific">Dyella soli</name>
    <dbReference type="NCBI Taxonomy" id="522319"/>
    <lineage>
        <taxon>Bacteria</taxon>
        <taxon>Pseudomonadati</taxon>
        <taxon>Pseudomonadota</taxon>
        <taxon>Gammaproteobacteria</taxon>
        <taxon>Lysobacterales</taxon>
        <taxon>Rhodanobacteraceae</taxon>
        <taxon>Dyella</taxon>
    </lineage>
</organism>
<keyword evidence="2" id="KW-1185">Reference proteome</keyword>
<name>A0A4R0YDW5_9GAMM</name>
<proteinExistence type="predicted"/>
<dbReference type="SUPFAM" id="SSF48208">
    <property type="entry name" value="Six-hairpin glycosidases"/>
    <property type="match status" value="1"/>
</dbReference>